<feature type="signal peptide" evidence="1">
    <location>
        <begin position="1"/>
        <end position="19"/>
    </location>
</feature>
<keyword evidence="1" id="KW-0732">Signal</keyword>
<protein>
    <submittedName>
        <fullName evidence="2">Nuclear transport factor 2 family protein</fullName>
    </submittedName>
</protein>
<accession>A0ABW3NPE5</accession>
<dbReference type="InterPro" id="IPR032710">
    <property type="entry name" value="NTF2-like_dom_sf"/>
</dbReference>
<proteinExistence type="predicted"/>
<feature type="chain" id="PRO_5046754340" evidence="1">
    <location>
        <begin position="20"/>
        <end position="165"/>
    </location>
</feature>
<dbReference type="SUPFAM" id="SSF54427">
    <property type="entry name" value="NTF2-like"/>
    <property type="match status" value="1"/>
</dbReference>
<comment type="caution">
    <text evidence="2">The sequence shown here is derived from an EMBL/GenBank/DDBJ whole genome shotgun (WGS) entry which is preliminary data.</text>
</comment>
<keyword evidence="3" id="KW-1185">Reference proteome</keyword>
<name>A0ABW3NPE5_9FLAO</name>
<evidence type="ECO:0000313" key="2">
    <source>
        <dbReference type="EMBL" id="MFD1095443.1"/>
    </source>
</evidence>
<sequence>MKQLFLLLTLLTSTLSGLAQVSQDSELYLKMQELDSLLFEAGFNNCKIEAFEPYISEDLEFYHDQSGLSTSKEVFLKTVRQNICSNPAKKPIRKLNEESLEVFPLYENGKLYGAIQKGEHNFYIKEPQKEAYFTSAAKFTHVWLLEDEEWTLKRVLSYDHKTPEQ</sequence>
<dbReference type="RefSeq" id="WP_380744183.1">
    <property type="nucleotide sequence ID" value="NZ_JBHTLI010000001.1"/>
</dbReference>
<gene>
    <name evidence="2" type="ORF">ACFQ3Q_06770</name>
</gene>
<organism evidence="2 3">
    <name type="scientific">Salegentibacter chungangensis</name>
    <dbReference type="NCBI Taxonomy" id="1335724"/>
    <lineage>
        <taxon>Bacteria</taxon>
        <taxon>Pseudomonadati</taxon>
        <taxon>Bacteroidota</taxon>
        <taxon>Flavobacteriia</taxon>
        <taxon>Flavobacteriales</taxon>
        <taxon>Flavobacteriaceae</taxon>
        <taxon>Salegentibacter</taxon>
    </lineage>
</organism>
<evidence type="ECO:0000313" key="3">
    <source>
        <dbReference type="Proteomes" id="UP001597131"/>
    </source>
</evidence>
<dbReference type="Proteomes" id="UP001597131">
    <property type="component" value="Unassembled WGS sequence"/>
</dbReference>
<reference evidence="3" key="1">
    <citation type="journal article" date="2019" name="Int. J. Syst. Evol. Microbiol.">
        <title>The Global Catalogue of Microorganisms (GCM) 10K type strain sequencing project: providing services to taxonomists for standard genome sequencing and annotation.</title>
        <authorList>
            <consortium name="The Broad Institute Genomics Platform"/>
            <consortium name="The Broad Institute Genome Sequencing Center for Infectious Disease"/>
            <person name="Wu L."/>
            <person name="Ma J."/>
        </authorList>
    </citation>
    <scope>NUCLEOTIDE SEQUENCE [LARGE SCALE GENOMIC DNA]</scope>
    <source>
        <strain evidence="3">CCUG 64793</strain>
    </source>
</reference>
<evidence type="ECO:0000256" key="1">
    <source>
        <dbReference type="SAM" id="SignalP"/>
    </source>
</evidence>
<dbReference type="EMBL" id="JBHTLI010000001">
    <property type="protein sequence ID" value="MFD1095443.1"/>
    <property type="molecule type" value="Genomic_DNA"/>
</dbReference>